<reference evidence="2 3" key="1">
    <citation type="submission" date="2020-08" db="EMBL/GenBank/DDBJ databases">
        <title>Sequencing the genomes of 1000 actinobacteria strains.</title>
        <authorList>
            <person name="Klenk H.-P."/>
        </authorList>
    </citation>
    <scope>NUCLEOTIDE SEQUENCE [LARGE SCALE GENOMIC DNA]</scope>
    <source>
        <strain evidence="2 3">DSM 43582</strain>
    </source>
</reference>
<sequence>MAAEPSVHAAPPDASAAPPEQPWPGEPDGSGYKTGTIAITAYSNLGGDSFDLDKNKVENGTPDGSDLVAQDAGLGANNGTQVALWSGPEPPTLHDCRRLADVAYAKTELIEAARFETTTRYCVKSSEGRFGRIQTISASGGNFPRFNFSYVLWQKPGDK</sequence>
<proteinExistence type="predicted"/>
<evidence type="ECO:0000313" key="3">
    <source>
        <dbReference type="Proteomes" id="UP000540412"/>
    </source>
</evidence>
<evidence type="ECO:0000313" key="2">
    <source>
        <dbReference type="EMBL" id="MBB5912172.1"/>
    </source>
</evidence>
<evidence type="ECO:0000256" key="1">
    <source>
        <dbReference type="SAM" id="MobiDB-lite"/>
    </source>
</evidence>
<dbReference type="AlphaFoldDB" id="A0A7W9P9V0"/>
<name>A0A7W9P9V0_9NOCA</name>
<feature type="region of interest" description="Disordered" evidence="1">
    <location>
        <begin position="1"/>
        <end position="34"/>
    </location>
</feature>
<feature type="compositionally biased region" description="Low complexity" evidence="1">
    <location>
        <begin position="9"/>
        <end position="18"/>
    </location>
</feature>
<dbReference type="EMBL" id="JACHIT010000001">
    <property type="protein sequence ID" value="MBB5912172.1"/>
    <property type="molecule type" value="Genomic_DNA"/>
</dbReference>
<accession>A0A7W9P9V0</accession>
<feature type="region of interest" description="Disordered" evidence="1">
    <location>
        <begin position="53"/>
        <end position="72"/>
    </location>
</feature>
<dbReference type="Proteomes" id="UP000540412">
    <property type="component" value="Unassembled WGS sequence"/>
</dbReference>
<comment type="caution">
    <text evidence="2">The sequence shown here is derived from an EMBL/GenBank/DDBJ whole genome shotgun (WGS) entry which is preliminary data.</text>
</comment>
<gene>
    <name evidence="2" type="ORF">BJY24_001039</name>
</gene>
<dbReference type="RefSeq" id="WP_157185702.1">
    <property type="nucleotide sequence ID" value="NZ_JACHIT010000001.1"/>
</dbReference>
<keyword evidence="3" id="KW-1185">Reference proteome</keyword>
<organism evidence="2 3">
    <name type="scientific">Nocardia transvalensis</name>
    <dbReference type="NCBI Taxonomy" id="37333"/>
    <lineage>
        <taxon>Bacteria</taxon>
        <taxon>Bacillati</taxon>
        <taxon>Actinomycetota</taxon>
        <taxon>Actinomycetes</taxon>
        <taxon>Mycobacteriales</taxon>
        <taxon>Nocardiaceae</taxon>
        <taxon>Nocardia</taxon>
    </lineage>
</organism>
<protein>
    <submittedName>
        <fullName evidence="2">Uncharacterized protein</fullName>
    </submittedName>
</protein>